<evidence type="ECO:0000256" key="3">
    <source>
        <dbReference type="ARBA" id="ARBA00023180"/>
    </source>
</evidence>
<dbReference type="Proteomes" id="UP000383932">
    <property type="component" value="Unassembled WGS sequence"/>
</dbReference>
<dbReference type="Gene3D" id="3.20.20.70">
    <property type="entry name" value="Aldolase class I"/>
    <property type="match status" value="2"/>
</dbReference>
<keyword evidence="3" id="KW-0325">Glycoprotein</keyword>
<keyword evidence="5" id="KW-0732">Signal</keyword>
<evidence type="ECO:0000313" key="6">
    <source>
        <dbReference type="EMBL" id="KAB5596294.1"/>
    </source>
</evidence>
<dbReference type="OrthoDB" id="958254at2759"/>
<evidence type="ECO:0000256" key="1">
    <source>
        <dbReference type="ARBA" id="ARBA00005679"/>
    </source>
</evidence>
<protein>
    <submittedName>
        <fullName evidence="6">Uncharacterized protein</fullName>
    </submittedName>
</protein>
<accession>A0A5N5QX64</accession>
<gene>
    <name evidence="6" type="ORF">CTheo_279</name>
</gene>
<feature type="signal peptide" evidence="5">
    <location>
        <begin position="1"/>
        <end position="16"/>
    </location>
</feature>
<proteinExistence type="inferred from homology"/>
<dbReference type="Pfam" id="PF03227">
    <property type="entry name" value="GILT"/>
    <property type="match status" value="1"/>
</dbReference>
<evidence type="ECO:0000256" key="2">
    <source>
        <dbReference type="ARBA" id="ARBA00009667"/>
    </source>
</evidence>
<dbReference type="PANTHER" id="PTHR43090">
    <property type="entry name" value="1-(5-PHOSPHORIBOSYL)-5-[(5-PHOSPHORIBOSYLAMINO)METHYLIDENEAMINO] IMIDAZOLE-4-CARBOXAMIDE ISOMERASE"/>
    <property type="match status" value="1"/>
</dbReference>
<dbReference type="GO" id="GO:0000162">
    <property type="term" value="P:L-tryptophan biosynthetic process"/>
    <property type="evidence" value="ECO:0007669"/>
    <property type="project" value="TreeGrafter"/>
</dbReference>
<evidence type="ECO:0000256" key="4">
    <source>
        <dbReference type="RuleBase" id="RU003657"/>
    </source>
</evidence>
<keyword evidence="4" id="KW-0028">Amino-acid biosynthesis</keyword>
<evidence type="ECO:0000256" key="5">
    <source>
        <dbReference type="SAM" id="SignalP"/>
    </source>
</evidence>
<comment type="caution">
    <text evidence="6">The sequence shown here is derived from an EMBL/GenBank/DDBJ whole genome shotgun (WGS) entry which is preliminary data.</text>
</comment>
<name>A0A5N5QX64_9AGAM</name>
<keyword evidence="4" id="KW-0368">Histidine biosynthesis</keyword>
<comment type="similarity">
    <text evidence="1">Belongs to the GILT family.</text>
</comment>
<dbReference type="GO" id="GO:0016671">
    <property type="term" value="F:oxidoreductase activity, acting on a sulfur group of donors, disulfide as acceptor"/>
    <property type="evidence" value="ECO:0007669"/>
    <property type="project" value="InterPro"/>
</dbReference>
<dbReference type="InterPro" id="IPR004911">
    <property type="entry name" value="Interferon-induced_GILT"/>
</dbReference>
<dbReference type="CDD" id="cd04723">
    <property type="entry name" value="HisA_HisF"/>
    <property type="match status" value="1"/>
</dbReference>
<keyword evidence="7" id="KW-1185">Reference proteome</keyword>
<feature type="chain" id="PRO_5024434503" evidence="5">
    <location>
        <begin position="17"/>
        <end position="611"/>
    </location>
</feature>
<reference evidence="6 7" key="1">
    <citation type="journal article" date="2019" name="Fungal Biol. Biotechnol.">
        <title>Draft genome sequence of fastidious pathogen Ceratobasidium theobromae, which causes vascular-streak dieback in Theobroma cacao.</title>
        <authorList>
            <person name="Ali S.S."/>
            <person name="Asman A."/>
            <person name="Shao J."/>
            <person name="Firmansyah A.P."/>
            <person name="Susilo A.W."/>
            <person name="Rosmana A."/>
            <person name="McMahon P."/>
            <person name="Junaid M."/>
            <person name="Guest D."/>
            <person name="Kheng T.Y."/>
            <person name="Meinhardt L.W."/>
            <person name="Bailey B.A."/>
        </authorList>
    </citation>
    <scope>NUCLEOTIDE SEQUENCE [LARGE SCALE GENOMIC DNA]</scope>
    <source>
        <strain evidence="6 7">CT2</strain>
    </source>
</reference>
<organism evidence="6 7">
    <name type="scientific">Ceratobasidium theobromae</name>
    <dbReference type="NCBI Taxonomy" id="1582974"/>
    <lineage>
        <taxon>Eukaryota</taxon>
        <taxon>Fungi</taxon>
        <taxon>Dikarya</taxon>
        <taxon>Basidiomycota</taxon>
        <taxon>Agaricomycotina</taxon>
        <taxon>Agaricomycetes</taxon>
        <taxon>Cantharellales</taxon>
        <taxon>Ceratobasidiaceae</taxon>
        <taxon>Ceratobasidium</taxon>
    </lineage>
</organism>
<dbReference type="InterPro" id="IPR044524">
    <property type="entry name" value="Isoase_HisA-like"/>
</dbReference>
<dbReference type="InterPro" id="IPR013785">
    <property type="entry name" value="Aldolase_TIM"/>
</dbReference>
<dbReference type="GO" id="GO:0005737">
    <property type="term" value="C:cytoplasm"/>
    <property type="evidence" value="ECO:0007669"/>
    <property type="project" value="TreeGrafter"/>
</dbReference>
<dbReference type="InterPro" id="IPR006062">
    <property type="entry name" value="His_biosynth"/>
</dbReference>
<dbReference type="PANTHER" id="PTHR43090:SF2">
    <property type="entry name" value="1-(5-PHOSPHORIBOSYL)-5-[(5-PHOSPHORIBOSYLAMINO)METHYLIDENEAMINO] IMIDAZOLE-4-CARBOXAMIDE ISOMERASE"/>
    <property type="match status" value="1"/>
</dbReference>
<dbReference type="GO" id="GO:0000105">
    <property type="term" value="P:L-histidine biosynthetic process"/>
    <property type="evidence" value="ECO:0007669"/>
    <property type="project" value="UniProtKB-KW"/>
</dbReference>
<evidence type="ECO:0000313" key="7">
    <source>
        <dbReference type="Proteomes" id="UP000383932"/>
    </source>
</evidence>
<dbReference type="EMBL" id="SSOP01000002">
    <property type="protein sequence ID" value="KAB5596294.1"/>
    <property type="molecule type" value="Genomic_DNA"/>
</dbReference>
<comment type="similarity">
    <text evidence="2 4">Belongs to the HisA/HisF family.</text>
</comment>
<sequence length="611" mass="67249">MLFTILVAPLLASAAAVPELIAQDDSVKLVRNVNVPVMLGVMSRCPDAVACETVFDKVLERVGEKVDISLSFIGNINASEPLYGVTCKHGEFECAGNIHQLCAIAHTSSHDDWWPFLRCLNYQGRDQIGLEDVGRKCAHIVGIDWDQSGMGACITGEEGKHLLRESVQYSKQHHITTSCTMIINGRVRCIRDSTWKECDDGHTPADFVRRINSEYDKLNSKNSTIPTSATPLDFPQLTHIMYRKSSPTRHSMFRPCIDLHGGFVKQIVGGTLSDNPSDLKTNFVATDSAASFARLYRMNHLEGGHVIKLGPGNDTAAKEALAAWPGHLQVGGGITEANAQEWIDAGASKVCPTLPLSPTPHSHIHPMNNIDYCNVLPLPFRALLAPTAAISLSSSWPRQAGCRRKRFATSALRSALPQTRLSQHTIRSTLPRIYLPRCLIITPLTFYLCSLDLILGSSRGEFFFCLAPCALRTIWSAFPALTSILSYFSCRRSGNKWVVAMNKWQDLTDMEVNKASLDLLSQYCSEFLIHAADVEGLCQGIDEALVTKLGEWSTIPVTYAGGARDISDLDLVERLSHGRVDLTFGSSLDIFGGTQVSFAELVEHSNLRQHQ</sequence>
<dbReference type="Pfam" id="PF00977">
    <property type="entry name" value="His_biosynth"/>
    <property type="match status" value="2"/>
</dbReference>
<dbReference type="AlphaFoldDB" id="A0A5N5QX64"/>
<dbReference type="SUPFAM" id="SSF51366">
    <property type="entry name" value="Ribulose-phoshate binding barrel"/>
    <property type="match status" value="2"/>
</dbReference>
<dbReference type="InterPro" id="IPR011060">
    <property type="entry name" value="RibuloseP-bd_barrel"/>
</dbReference>
<dbReference type="GO" id="GO:0003949">
    <property type="term" value="F:1-(5-phosphoribosyl)-5-[(5-phosphoribosylamino)methylideneamino]imidazole-4-carboxamide isomerase activity"/>
    <property type="evidence" value="ECO:0007669"/>
    <property type="project" value="InterPro"/>
</dbReference>